<reference evidence="2 3" key="1">
    <citation type="journal article" date="2018" name="IMA Fungus">
        <title>IMA Genome-F 9: Draft genome sequence of Annulohypoxylon stygium, Aspergillus mulundensis, Berkeleyomyces basicola (syn. Thielaviopsis basicola), Ceratocystis smalleyi, two Cercospora beticola strains, Coleophoma cylindrospora, Fusarium fracticaudum, Phialophora cf. hyalina, and Morchella septimelata.</title>
        <authorList>
            <person name="Wingfield B.D."/>
            <person name="Bills G.F."/>
            <person name="Dong Y."/>
            <person name="Huang W."/>
            <person name="Nel W.J."/>
            <person name="Swalarsk-Parry B.S."/>
            <person name="Vaghefi N."/>
            <person name="Wilken P.M."/>
            <person name="An Z."/>
            <person name="de Beer Z.W."/>
            <person name="De Vos L."/>
            <person name="Chen L."/>
            <person name="Duong T.A."/>
            <person name="Gao Y."/>
            <person name="Hammerbacher A."/>
            <person name="Kikkert J.R."/>
            <person name="Li Y."/>
            <person name="Li H."/>
            <person name="Li K."/>
            <person name="Li Q."/>
            <person name="Liu X."/>
            <person name="Ma X."/>
            <person name="Naidoo K."/>
            <person name="Pethybridge S.J."/>
            <person name="Sun J."/>
            <person name="Steenkamp E.T."/>
            <person name="van der Nest M.A."/>
            <person name="van Wyk S."/>
            <person name="Wingfield M.J."/>
            <person name="Xiong C."/>
            <person name="Yue Q."/>
            <person name="Zhang X."/>
        </authorList>
    </citation>
    <scope>NUCLEOTIDE SEQUENCE [LARGE SCALE GENOMIC DNA]</scope>
    <source>
        <strain evidence="2 3">BP6252</strain>
    </source>
</reference>
<feature type="compositionally biased region" description="Low complexity" evidence="1">
    <location>
        <begin position="1109"/>
        <end position="1124"/>
    </location>
</feature>
<feature type="compositionally biased region" description="Low complexity" evidence="1">
    <location>
        <begin position="907"/>
        <end position="918"/>
    </location>
</feature>
<dbReference type="STRING" id="1849047.A0A3D8SRW4"/>
<feature type="compositionally biased region" description="Basic and acidic residues" evidence="1">
    <location>
        <begin position="191"/>
        <end position="204"/>
    </location>
</feature>
<feature type="region of interest" description="Disordered" evidence="1">
    <location>
        <begin position="1109"/>
        <end position="1131"/>
    </location>
</feature>
<feature type="compositionally biased region" description="Basic and acidic residues" evidence="1">
    <location>
        <begin position="993"/>
        <end position="1003"/>
    </location>
</feature>
<feature type="compositionally biased region" description="Polar residues" evidence="1">
    <location>
        <begin position="178"/>
        <end position="189"/>
    </location>
</feature>
<evidence type="ECO:0000313" key="3">
    <source>
        <dbReference type="Proteomes" id="UP000256645"/>
    </source>
</evidence>
<accession>A0A3D8SRW4</accession>
<name>A0A3D8SRW4_9HELO</name>
<protein>
    <submittedName>
        <fullName evidence="2">DUF1765-domain-containing protein</fullName>
    </submittedName>
</protein>
<feature type="region of interest" description="Disordered" evidence="1">
    <location>
        <begin position="1"/>
        <end position="293"/>
    </location>
</feature>
<dbReference type="InterPro" id="IPR013887">
    <property type="entry name" value="UPF0592"/>
</dbReference>
<dbReference type="EMBL" id="PDLM01000001">
    <property type="protein sequence ID" value="RDW89053.1"/>
    <property type="molecule type" value="Genomic_DNA"/>
</dbReference>
<feature type="compositionally biased region" description="Polar residues" evidence="1">
    <location>
        <begin position="1008"/>
        <end position="1024"/>
    </location>
</feature>
<feature type="compositionally biased region" description="Polar residues" evidence="1">
    <location>
        <begin position="1"/>
        <end position="25"/>
    </location>
</feature>
<dbReference type="Proteomes" id="UP000256645">
    <property type="component" value="Unassembled WGS sequence"/>
</dbReference>
<evidence type="ECO:0000313" key="2">
    <source>
        <dbReference type="EMBL" id="RDW89053.1"/>
    </source>
</evidence>
<dbReference type="PANTHER" id="PTHR37988:SF1">
    <property type="entry name" value="UPF0592 MEMBRANE PROTEIN C7D4.03C"/>
    <property type="match status" value="1"/>
</dbReference>
<feature type="region of interest" description="Disordered" evidence="1">
    <location>
        <begin position="906"/>
        <end position="1025"/>
    </location>
</feature>
<organism evidence="2 3">
    <name type="scientific">Coleophoma cylindrospora</name>
    <dbReference type="NCBI Taxonomy" id="1849047"/>
    <lineage>
        <taxon>Eukaryota</taxon>
        <taxon>Fungi</taxon>
        <taxon>Dikarya</taxon>
        <taxon>Ascomycota</taxon>
        <taxon>Pezizomycotina</taxon>
        <taxon>Leotiomycetes</taxon>
        <taxon>Helotiales</taxon>
        <taxon>Dermateaceae</taxon>
        <taxon>Coleophoma</taxon>
    </lineage>
</organism>
<feature type="compositionally biased region" description="Polar residues" evidence="1">
    <location>
        <begin position="276"/>
        <end position="287"/>
    </location>
</feature>
<keyword evidence="3" id="KW-1185">Reference proteome</keyword>
<dbReference type="OrthoDB" id="296767at2759"/>
<dbReference type="PANTHER" id="PTHR37988">
    <property type="entry name" value="UPF0592 MEMBRANE PROTEIN C7D4.03C"/>
    <property type="match status" value="1"/>
</dbReference>
<feature type="compositionally biased region" description="Basic and acidic residues" evidence="1">
    <location>
        <begin position="81"/>
        <end position="112"/>
    </location>
</feature>
<dbReference type="Pfam" id="PF08578">
    <property type="entry name" value="DUF1765"/>
    <property type="match status" value="1"/>
</dbReference>
<sequence length="1185" mass="132199">MATLTMSSVFDANSTFPRSHSSSNIPDLINEDYEPSSTPRNEELPRSASFPHLPILDAPQYTSEKELQRGLSSDSLALPTAEKKKSENVSARELKAGKKLSKEDRPRVDRIGRRMSLVARPKSWISKVKGGSPERNSTPEEPSLPVKESPPVPTITKPPREKSKTVTDSFANFARKSWISTSRSPSPNRVQPKETERVQQEEGPKSVGISSSPSSSNLAVPKLDKATHSIAGKVADSPTKRSGLLKKARPQSVLMSFTHTNSTNSSTSSLPRSSADNRSTPRTSTDKISPLPNPLEKLQSIVTEPRKKDELWSAFRSLDNDFSKFQSKTSALKTNVVRTTLLPFLRNHADHPSIKVLRPEDLDRRANIFNKWWNGLLEMLEGRANQTVSGTDRPILLEAITGIMMRPEWRLPPSPFAPLADHPLEDFEQPRRKSTSSSQFLIESVYHNIRIMFIQNLLSQMSLVVDKMSLRHAPASLVTFCGKATAYAFVFVPGVADVLVRIWQLPFEILRRVADEFGLPRRVNKVDTDEVITNFPVHTHSLGWSSAKSLSTQLRHKPIPPLGASKIGWYGPWVARWCGRDSDLFFIFTKHYHILVEEFLSPELSLQEKARAPGFVLVHAQILTALDATIHRQPAAEPLPLTFDDVLAGADASATALPLPSSNVARLMAENRLIMLLRDFISERPSEYELARLTFAEAFAKMMQASAKRTSLFDHNACFVLCDFMEEALSLFVRFHHASGSESDFIDWYFWMDVCKKILDSQNSMSEIRLFALIFGVWGVITANERRKEILCLEWLLSDETFDRFFNHWCPMVRAYYMRVLCWRLCRDDGDSTDLDTKIFQLTSLRLKTNWAHYLYLKQTAEESGKLAPSTMPCLPAPGRRLLIIRNDNQAPSPIFLGFDGNLSVKSNSSPTPSRRNSVFGSNSLPKLDTSAVSSDSKSIVDSPASSTSSKKRFSLFNKMMPSSLGTESSPGSPSTSGVAGPKQSSPPSSKAKTLEEARRETALARSTRPSLHSKSSSTDSESGVVTHRAFSFKFSLEWTNHLNSTALIQTALTHGAREPGRERRIIPPRLPAPAQAWLGSRVPGTSREVSAMNPEEYVEPDLSRWNSNSELSRSQSESPLSRPYIGGGKGKTERAKYAGRALAEWALIVAECNNFVERRRAEGVPNLRLVEIPTLGIEGFRKFG</sequence>
<feature type="compositionally biased region" description="Polar residues" evidence="1">
    <location>
        <begin position="919"/>
        <end position="949"/>
    </location>
</feature>
<feature type="compositionally biased region" description="Low complexity" evidence="1">
    <location>
        <begin position="962"/>
        <end position="992"/>
    </location>
</feature>
<feature type="compositionally biased region" description="Low complexity" evidence="1">
    <location>
        <begin position="256"/>
        <end position="274"/>
    </location>
</feature>
<dbReference type="AlphaFoldDB" id="A0A3D8SRW4"/>
<evidence type="ECO:0000256" key="1">
    <source>
        <dbReference type="SAM" id="MobiDB-lite"/>
    </source>
</evidence>
<gene>
    <name evidence="2" type="ORF">BP6252_01085</name>
</gene>
<proteinExistence type="predicted"/>
<comment type="caution">
    <text evidence="2">The sequence shown here is derived from an EMBL/GenBank/DDBJ whole genome shotgun (WGS) entry which is preliminary data.</text>
</comment>